<dbReference type="NCBIfam" id="NF033788">
    <property type="entry name" value="HTH_metalloreg"/>
    <property type="match status" value="1"/>
</dbReference>
<dbReference type="CDD" id="cd00090">
    <property type="entry name" value="HTH_ARSR"/>
    <property type="match status" value="1"/>
</dbReference>
<dbReference type="Pfam" id="PF01022">
    <property type="entry name" value="HTH_5"/>
    <property type="match status" value="1"/>
</dbReference>
<dbReference type="InterPro" id="IPR051011">
    <property type="entry name" value="Metal_resp_trans_reg"/>
</dbReference>
<dbReference type="Proteomes" id="UP001379949">
    <property type="component" value="Unassembled WGS sequence"/>
</dbReference>
<dbReference type="InterPro" id="IPR011991">
    <property type="entry name" value="ArsR-like_HTH"/>
</dbReference>
<keyword evidence="2" id="KW-0238">DNA-binding</keyword>
<evidence type="ECO:0000313" key="6">
    <source>
        <dbReference type="Proteomes" id="UP001379949"/>
    </source>
</evidence>
<dbReference type="PROSITE" id="PS50987">
    <property type="entry name" value="HTH_ARSR_2"/>
    <property type="match status" value="1"/>
</dbReference>
<dbReference type="PANTHER" id="PTHR43132">
    <property type="entry name" value="ARSENICAL RESISTANCE OPERON REPRESSOR ARSR-RELATED"/>
    <property type="match status" value="1"/>
</dbReference>
<dbReference type="SUPFAM" id="SSF46785">
    <property type="entry name" value="Winged helix' DNA-binding domain"/>
    <property type="match status" value="1"/>
</dbReference>
<dbReference type="InterPro" id="IPR001845">
    <property type="entry name" value="HTH_ArsR_DNA-bd_dom"/>
</dbReference>
<keyword evidence="3" id="KW-0804">Transcription</keyword>
<accession>A0ABU9G335</accession>
<gene>
    <name evidence="5" type="ORF">V6242_07030</name>
</gene>
<keyword evidence="6" id="KW-1185">Reference proteome</keyword>
<evidence type="ECO:0000256" key="3">
    <source>
        <dbReference type="ARBA" id="ARBA00023163"/>
    </source>
</evidence>
<dbReference type="InterPro" id="IPR036388">
    <property type="entry name" value="WH-like_DNA-bd_sf"/>
</dbReference>
<evidence type="ECO:0000313" key="5">
    <source>
        <dbReference type="EMBL" id="MEL0612895.1"/>
    </source>
</evidence>
<evidence type="ECO:0000259" key="4">
    <source>
        <dbReference type="PROSITE" id="PS50987"/>
    </source>
</evidence>
<dbReference type="InterPro" id="IPR036390">
    <property type="entry name" value="WH_DNA-bd_sf"/>
</dbReference>
<comment type="caution">
    <text evidence="5">The sequence shown here is derived from an EMBL/GenBank/DDBJ whole genome shotgun (WGS) entry which is preliminary data.</text>
</comment>
<dbReference type="PANTHER" id="PTHR43132:SF2">
    <property type="entry name" value="ARSENICAL RESISTANCE OPERON REPRESSOR ARSR-RELATED"/>
    <property type="match status" value="1"/>
</dbReference>
<evidence type="ECO:0000256" key="2">
    <source>
        <dbReference type="ARBA" id="ARBA00023125"/>
    </source>
</evidence>
<dbReference type="RefSeq" id="WP_341566777.1">
    <property type="nucleotide sequence ID" value="NZ_JBAKAR010000004.1"/>
</dbReference>
<dbReference type="Gene3D" id="1.10.10.10">
    <property type="entry name" value="Winged helix-like DNA-binding domain superfamily/Winged helix DNA-binding domain"/>
    <property type="match status" value="1"/>
</dbReference>
<reference evidence="5 6" key="1">
    <citation type="submission" date="2024-02" db="EMBL/GenBank/DDBJ databases">
        <title>Bacteria isolated from the canopy kelp, Nereocystis luetkeana.</title>
        <authorList>
            <person name="Pfister C.A."/>
            <person name="Younker I.T."/>
            <person name="Light S.H."/>
        </authorList>
    </citation>
    <scope>NUCLEOTIDE SEQUENCE [LARGE SCALE GENOMIC DNA]</scope>
    <source>
        <strain evidence="5 6">TI.4.07</strain>
    </source>
</reference>
<name>A0ABU9G335_9GAMM</name>
<dbReference type="PRINTS" id="PR00778">
    <property type="entry name" value="HTHARSR"/>
</dbReference>
<proteinExistence type="predicted"/>
<evidence type="ECO:0000256" key="1">
    <source>
        <dbReference type="ARBA" id="ARBA00023015"/>
    </source>
</evidence>
<dbReference type="EMBL" id="JBAKAR010000004">
    <property type="protein sequence ID" value="MEL0612895.1"/>
    <property type="molecule type" value="Genomic_DNA"/>
</dbReference>
<dbReference type="SMART" id="SM00418">
    <property type="entry name" value="HTH_ARSR"/>
    <property type="match status" value="1"/>
</dbReference>
<protein>
    <submittedName>
        <fullName evidence="5">Metalloregulator ArsR/SmtB family transcription factor</fullName>
    </submittedName>
</protein>
<organism evidence="5 6">
    <name type="scientific">Marinomonas arenicola</name>
    <dbReference type="NCBI Taxonomy" id="569601"/>
    <lineage>
        <taxon>Bacteria</taxon>
        <taxon>Pseudomonadati</taxon>
        <taxon>Pseudomonadota</taxon>
        <taxon>Gammaproteobacteria</taxon>
        <taxon>Oceanospirillales</taxon>
        <taxon>Oceanospirillaceae</taxon>
        <taxon>Marinomonas</taxon>
    </lineage>
</organism>
<keyword evidence="1" id="KW-0805">Transcription regulation</keyword>
<feature type="domain" description="HTH arsR-type" evidence="4">
    <location>
        <begin position="8"/>
        <end position="104"/>
    </location>
</feature>
<sequence>MPKNNLPLDEMAKQSAQAAAFLKAISNENRLMILCYLLDEELSVSALNNKLPLSQSALSQHLAILRKDGLVETRRDSQTIYYRIGDPKVITLIQTLHDLFCPSPN</sequence>